<dbReference type="InterPro" id="IPR058240">
    <property type="entry name" value="rSAM_sf"/>
</dbReference>
<dbReference type="Proteomes" id="UP000752814">
    <property type="component" value="Unassembled WGS sequence"/>
</dbReference>
<name>A0A8J8PEG4_9ARCH</name>
<reference evidence="2" key="1">
    <citation type="submission" date="2016-03" db="EMBL/GenBank/DDBJ databases">
        <authorList>
            <person name="Borrel G."/>
            <person name="Mccann A."/>
            <person name="O'Toole P.W."/>
        </authorList>
    </citation>
    <scope>NUCLEOTIDE SEQUENCE</scope>
    <source>
        <strain evidence="2">183</strain>
    </source>
</reference>
<dbReference type="Gene3D" id="1.10.150.320">
    <property type="entry name" value="Photosystem II 12 kDa extrinsic protein"/>
    <property type="match status" value="1"/>
</dbReference>
<dbReference type="SUPFAM" id="SSF47781">
    <property type="entry name" value="RuvA domain 2-like"/>
    <property type="match status" value="1"/>
</dbReference>
<dbReference type="GO" id="GO:0051536">
    <property type="term" value="F:iron-sulfur cluster binding"/>
    <property type="evidence" value="ECO:0007669"/>
    <property type="project" value="InterPro"/>
</dbReference>
<feature type="domain" description="Radical SAM core" evidence="1">
    <location>
        <begin position="158"/>
        <end position="419"/>
    </location>
</feature>
<comment type="caution">
    <text evidence="2">The sequence shown here is derived from an EMBL/GenBank/DDBJ whole genome shotgun (WGS) entry which is preliminary data.</text>
</comment>
<dbReference type="InterPro" id="IPR007197">
    <property type="entry name" value="rSAM"/>
</dbReference>
<dbReference type="EMBL" id="LVVT01000002">
    <property type="protein sequence ID" value="TQS84318.1"/>
    <property type="molecule type" value="Genomic_DNA"/>
</dbReference>
<dbReference type="Gene3D" id="3.80.30.20">
    <property type="entry name" value="tm_1862 like domain"/>
    <property type="match status" value="1"/>
</dbReference>
<dbReference type="SFLD" id="SFLDG01082">
    <property type="entry name" value="B12-binding_domain_containing"/>
    <property type="match status" value="1"/>
</dbReference>
<dbReference type="PANTHER" id="PTHR43324">
    <property type="match status" value="1"/>
</dbReference>
<dbReference type="Pfam" id="PF04055">
    <property type="entry name" value="Radical_SAM"/>
    <property type="match status" value="1"/>
</dbReference>
<dbReference type="InterPro" id="IPR006638">
    <property type="entry name" value="Elp3/MiaA/NifB-like_rSAM"/>
</dbReference>
<protein>
    <submittedName>
        <fullName evidence="2">Radical SAM protein</fullName>
    </submittedName>
</protein>
<accession>A0A8J8PEG4</accession>
<dbReference type="PROSITE" id="PS51918">
    <property type="entry name" value="RADICAL_SAM"/>
    <property type="match status" value="1"/>
</dbReference>
<dbReference type="InterPro" id="IPR010994">
    <property type="entry name" value="RuvA_2-like"/>
</dbReference>
<dbReference type="SUPFAM" id="SSF102114">
    <property type="entry name" value="Radical SAM enzymes"/>
    <property type="match status" value="1"/>
</dbReference>
<dbReference type="SMART" id="SM00729">
    <property type="entry name" value="Elp3"/>
    <property type="match status" value="1"/>
</dbReference>
<sequence>MKVTILDGYIDEPACLGVPPFISPQVRAAAGAAISAGAEVEYITIDKIRKNNAELNSDVTLFMSGNAVPGKYLRAMPASKKEVLEISCHIPGVSIIGGPAALDSEMCSSFDYSSKNDPAVSLYEILKGKEVSQRLRNLEEWNEWQIKGAHIVKDHPDFPDPLIAEVESYRGCIRYKSGGCSFCIEPLKGEPLFRQPSDIIEECAKLTEYGVHNFRIGGQSCIISYMADISSGDPPRPNPDAVEELFSGLSKLNPKVLHVDNANPAVISTYPEESRKIIRTLAAYCTPGNVLALGLESSDPQVKTANNLNSSAEQTLEAVKIINEEGSEIGNNGVSKILPGLNFISGLDGENKNTNELNINLLNKILNDDLLLRRINLRQVIPLRKEYKKSDKHSFVKFKETVRENIDQPMLKKMFSEGRILKDVYMEIHDGNFTFGRQIGSYPILICIPYKIELNRFVDVSIVDWGYRSITAVEFPLNVNECSIKALEALPGCGRKRATKIFMSRPVLNIEKLSEIIDDDSVIKRIKDIVTF</sequence>
<proteinExistence type="predicted"/>
<evidence type="ECO:0000313" key="3">
    <source>
        <dbReference type="Proteomes" id="UP000752814"/>
    </source>
</evidence>
<dbReference type="AlphaFoldDB" id="A0A8J8PEG4"/>
<dbReference type="InterPro" id="IPR023404">
    <property type="entry name" value="rSAM_horseshoe"/>
</dbReference>
<dbReference type="PANTHER" id="PTHR43324:SF1">
    <property type="entry name" value="RADICAL SAM CORE DOMAIN-CONTAINING PROTEIN"/>
    <property type="match status" value="1"/>
</dbReference>
<dbReference type="RefSeq" id="WP_400195285.1">
    <property type="nucleotide sequence ID" value="NZ_CAYAYE010000032.1"/>
</dbReference>
<dbReference type="SFLD" id="SFLDS00029">
    <property type="entry name" value="Radical_SAM"/>
    <property type="match status" value="1"/>
</dbReference>
<dbReference type="GO" id="GO:0003824">
    <property type="term" value="F:catalytic activity"/>
    <property type="evidence" value="ECO:0007669"/>
    <property type="project" value="InterPro"/>
</dbReference>
<evidence type="ECO:0000259" key="1">
    <source>
        <dbReference type="PROSITE" id="PS51918"/>
    </source>
</evidence>
<organism evidence="2 3">
    <name type="scientific">Candidatus Methanomassiliicoccus intestinalis</name>
    <dbReference type="NCBI Taxonomy" id="1406512"/>
    <lineage>
        <taxon>Archaea</taxon>
        <taxon>Methanobacteriati</taxon>
        <taxon>Thermoplasmatota</taxon>
        <taxon>Thermoplasmata</taxon>
        <taxon>Methanomassiliicoccales</taxon>
        <taxon>Methanomassiliicoccaceae</taxon>
        <taxon>Methanomassiliicoccus</taxon>
    </lineage>
</organism>
<evidence type="ECO:0000313" key="2">
    <source>
        <dbReference type="EMBL" id="TQS84318.1"/>
    </source>
</evidence>
<gene>
    <name evidence="2" type="ORF">A3207_05620</name>
</gene>